<feature type="transmembrane region" description="Helical" evidence="18">
    <location>
        <begin position="194"/>
        <end position="212"/>
    </location>
</feature>
<keyword evidence="14 18" id="KW-0830">Ubiquinone</keyword>
<dbReference type="InterPro" id="IPR001750">
    <property type="entry name" value="ND/Mrp_TM"/>
</dbReference>
<feature type="transmembrane region" description="Helical" evidence="18">
    <location>
        <begin position="268"/>
        <end position="291"/>
    </location>
</feature>
<evidence type="ECO:0000256" key="11">
    <source>
        <dbReference type="ARBA" id="ARBA00022982"/>
    </source>
</evidence>
<evidence type="ECO:0000256" key="4">
    <source>
        <dbReference type="ARBA" id="ARBA00012944"/>
    </source>
</evidence>
<organism evidence="20">
    <name type="scientific">Curculionoidea sp. 9 KM-2017</name>
    <dbReference type="NCBI Taxonomy" id="2219422"/>
    <lineage>
        <taxon>Eukaryota</taxon>
        <taxon>Metazoa</taxon>
        <taxon>Ecdysozoa</taxon>
        <taxon>Arthropoda</taxon>
        <taxon>Hexapoda</taxon>
        <taxon>Insecta</taxon>
        <taxon>Pterygota</taxon>
        <taxon>Neoptera</taxon>
        <taxon>Endopterygota</taxon>
        <taxon>Coleoptera</taxon>
        <taxon>Polyphaga</taxon>
        <taxon>Cucujiformia</taxon>
    </lineage>
</organism>
<feature type="transmembrane region" description="Helical" evidence="18">
    <location>
        <begin position="87"/>
        <end position="110"/>
    </location>
</feature>
<feature type="transmembrane region" description="Helical" evidence="18">
    <location>
        <begin position="303"/>
        <end position="328"/>
    </location>
</feature>
<keyword evidence="16 18" id="KW-0472">Membrane</keyword>
<comment type="similarity">
    <text evidence="3 18">Belongs to the complex I subunit 2 family.</text>
</comment>
<keyword evidence="9 18" id="KW-0999">Mitochondrion inner membrane</keyword>
<reference evidence="20" key="1">
    <citation type="journal article" date="2018" name="J. ISSAAS">
        <title>The contribution of mitochondrial metagenomics to large-scale data mining and phylogenetic analysis of Coleoptera.</title>
        <authorList>
            <person name="Miller K."/>
            <person name="Linard B."/>
            <person name="Motyka M."/>
            <person name="Bocek M."/>
            <person name="Vogler A.P."/>
        </authorList>
    </citation>
    <scope>NUCLEOTIDE SEQUENCE</scope>
</reference>
<name>A0A346RGY3_9CUCU</name>
<evidence type="ECO:0000259" key="19">
    <source>
        <dbReference type="Pfam" id="PF00361"/>
    </source>
</evidence>
<feature type="transmembrane region" description="Helical" evidence="18">
    <location>
        <begin position="233"/>
        <end position="253"/>
    </location>
</feature>
<evidence type="ECO:0000256" key="18">
    <source>
        <dbReference type="RuleBase" id="RU003403"/>
    </source>
</evidence>
<evidence type="ECO:0000256" key="12">
    <source>
        <dbReference type="ARBA" id="ARBA00022989"/>
    </source>
</evidence>
<evidence type="ECO:0000256" key="5">
    <source>
        <dbReference type="ARBA" id="ARBA00021008"/>
    </source>
</evidence>
<dbReference type="PANTHER" id="PTHR46552">
    <property type="entry name" value="NADH-UBIQUINONE OXIDOREDUCTASE CHAIN 2"/>
    <property type="match status" value="1"/>
</dbReference>
<dbReference type="InterPro" id="IPR050175">
    <property type="entry name" value="Complex_I_Subunit_2"/>
</dbReference>
<evidence type="ECO:0000256" key="13">
    <source>
        <dbReference type="ARBA" id="ARBA00023027"/>
    </source>
</evidence>
<dbReference type="EMBL" id="MG193388">
    <property type="protein sequence ID" value="AXS65330.1"/>
    <property type="molecule type" value="Genomic_DNA"/>
</dbReference>
<keyword evidence="13 18" id="KW-0520">NAD</keyword>
<sequence length="334" mass="37843">MSKLIFSNLVALGTLVTVSSLSWVTMWMGLEINLLSVIPLFKNSDNKYPTEAAMKYFFAQALGSSIIIWCVLSCSDHQSLLSPDTPLSLKIMLTTALLIKMAAAPFHFWFPEVIEGINWDISLILMTWQKIAPMVILMNNIHTPILLSMIIISSSIISGIQGINQTSLRKIMAYSSINHTGWMITALISSSETWLIYFSTYTLMTANIIFLMKMFNINKMSQLPQALSSDKNIKFIFFFNFLSLGGLPPFLGFMPKWLTIFQFSGSKFYFTCTILILFTLITLYFYVRAAFTAFSLCTEESLIIFFSNVTIIHIQLNILSLLGLILYASVYSFY</sequence>
<comment type="catalytic activity">
    <reaction evidence="17 18">
        <text>a ubiquinone + NADH + 5 H(+)(in) = a ubiquinol + NAD(+) + 4 H(+)(out)</text>
        <dbReference type="Rhea" id="RHEA:29091"/>
        <dbReference type="Rhea" id="RHEA-COMP:9565"/>
        <dbReference type="Rhea" id="RHEA-COMP:9566"/>
        <dbReference type="ChEBI" id="CHEBI:15378"/>
        <dbReference type="ChEBI" id="CHEBI:16389"/>
        <dbReference type="ChEBI" id="CHEBI:17976"/>
        <dbReference type="ChEBI" id="CHEBI:57540"/>
        <dbReference type="ChEBI" id="CHEBI:57945"/>
        <dbReference type="EC" id="7.1.1.2"/>
    </reaction>
</comment>
<geneLocation type="mitochondrion" evidence="20"/>
<evidence type="ECO:0000256" key="6">
    <source>
        <dbReference type="ARBA" id="ARBA00022448"/>
    </source>
</evidence>
<comment type="function">
    <text evidence="18">Core subunit of the mitochondrial membrane respiratory chain NADH dehydrogenase (Complex I) which catalyzes electron transfer from NADH through the respiratory chain, using ubiquinone as an electron acceptor. Essential for the catalytic activity and assembly of complex I.</text>
</comment>
<feature type="transmembrane region" description="Helical" evidence="18">
    <location>
        <begin position="56"/>
        <end position="75"/>
    </location>
</feature>
<evidence type="ECO:0000256" key="9">
    <source>
        <dbReference type="ARBA" id="ARBA00022792"/>
    </source>
</evidence>
<dbReference type="PANTHER" id="PTHR46552:SF1">
    <property type="entry name" value="NADH-UBIQUINONE OXIDOREDUCTASE CHAIN 2"/>
    <property type="match status" value="1"/>
</dbReference>
<keyword evidence="15 18" id="KW-0496">Mitochondrion</keyword>
<gene>
    <name evidence="20" type="primary">nad2</name>
</gene>
<evidence type="ECO:0000256" key="1">
    <source>
        <dbReference type="ARBA" id="ARBA00003257"/>
    </source>
</evidence>
<evidence type="ECO:0000256" key="17">
    <source>
        <dbReference type="ARBA" id="ARBA00049551"/>
    </source>
</evidence>
<protein>
    <recommendedName>
        <fullName evidence="5 18">NADH-ubiquinone oxidoreductase chain 2</fullName>
        <ecNumber evidence="4 18">7.1.1.2</ecNumber>
    </recommendedName>
</protein>
<evidence type="ECO:0000256" key="3">
    <source>
        <dbReference type="ARBA" id="ARBA00007012"/>
    </source>
</evidence>
<evidence type="ECO:0000256" key="10">
    <source>
        <dbReference type="ARBA" id="ARBA00022967"/>
    </source>
</evidence>
<keyword evidence="12 18" id="KW-1133">Transmembrane helix</keyword>
<evidence type="ECO:0000256" key="14">
    <source>
        <dbReference type="ARBA" id="ARBA00023075"/>
    </source>
</evidence>
<dbReference type="Pfam" id="PF00361">
    <property type="entry name" value="Proton_antipo_M"/>
    <property type="match status" value="1"/>
</dbReference>
<keyword evidence="7 18" id="KW-0679">Respiratory chain</keyword>
<comment type="subcellular location">
    <subcellularLocation>
        <location evidence="2 18">Mitochondrion inner membrane</location>
        <topology evidence="2 18">Multi-pass membrane protein</topology>
    </subcellularLocation>
</comment>
<accession>A0A346RGY3</accession>
<evidence type="ECO:0000256" key="15">
    <source>
        <dbReference type="ARBA" id="ARBA00023128"/>
    </source>
</evidence>
<evidence type="ECO:0000256" key="8">
    <source>
        <dbReference type="ARBA" id="ARBA00022692"/>
    </source>
</evidence>
<dbReference type="InterPro" id="IPR003917">
    <property type="entry name" value="NADH_UbQ_OxRdtase_chain2"/>
</dbReference>
<feature type="transmembrane region" description="Helical" evidence="18">
    <location>
        <begin position="141"/>
        <end position="159"/>
    </location>
</feature>
<keyword evidence="8 18" id="KW-0812">Transmembrane</keyword>
<dbReference type="AlphaFoldDB" id="A0A346RGY3"/>
<evidence type="ECO:0000256" key="16">
    <source>
        <dbReference type="ARBA" id="ARBA00023136"/>
    </source>
</evidence>
<dbReference type="PRINTS" id="PR01436">
    <property type="entry name" value="NADHDHGNASE2"/>
</dbReference>
<evidence type="ECO:0000256" key="2">
    <source>
        <dbReference type="ARBA" id="ARBA00004448"/>
    </source>
</evidence>
<dbReference type="GO" id="GO:0006120">
    <property type="term" value="P:mitochondrial electron transport, NADH to ubiquinone"/>
    <property type="evidence" value="ECO:0007669"/>
    <property type="project" value="InterPro"/>
</dbReference>
<keyword evidence="10 18" id="KW-1278">Translocase</keyword>
<evidence type="ECO:0000256" key="7">
    <source>
        <dbReference type="ARBA" id="ARBA00022660"/>
    </source>
</evidence>
<evidence type="ECO:0000313" key="20">
    <source>
        <dbReference type="EMBL" id="AXS65330.1"/>
    </source>
</evidence>
<dbReference type="GO" id="GO:0008137">
    <property type="term" value="F:NADH dehydrogenase (ubiquinone) activity"/>
    <property type="evidence" value="ECO:0007669"/>
    <property type="project" value="UniProtKB-EC"/>
</dbReference>
<feature type="domain" description="NADH:quinone oxidoreductase/Mrp antiporter transmembrane" evidence="19">
    <location>
        <begin position="21"/>
        <end position="281"/>
    </location>
</feature>
<comment type="function">
    <text evidence="1">Core subunit of the mitochondrial membrane respiratory chain NADH dehydrogenase (Complex I) that is believed to belong to the minimal assembly required for catalysis. Complex I functions in the transfer of electrons from NADH to the respiratory chain. The immediate electron acceptor for the enzyme is believed to be ubiquinone.</text>
</comment>
<keyword evidence="6" id="KW-0813">Transport</keyword>
<keyword evidence="11 18" id="KW-0249">Electron transport</keyword>
<proteinExistence type="inferred from homology"/>
<dbReference type="GO" id="GO:0005743">
    <property type="term" value="C:mitochondrial inner membrane"/>
    <property type="evidence" value="ECO:0007669"/>
    <property type="project" value="UniProtKB-SubCell"/>
</dbReference>
<dbReference type="EC" id="7.1.1.2" evidence="4 18"/>